<keyword evidence="3" id="KW-1185">Reference proteome</keyword>
<evidence type="ECO:0000256" key="1">
    <source>
        <dbReference type="SAM" id="Phobius"/>
    </source>
</evidence>
<accession>A0A916K1Y9</accession>
<keyword evidence="1" id="KW-0812">Transmembrane</keyword>
<protein>
    <recommendedName>
        <fullName evidence="4">4-hydroxybenzoate polyprenyltransferase</fullName>
    </recommendedName>
</protein>
<gene>
    <name evidence="2" type="ORF">LEUCIP111803_01872</name>
</gene>
<reference evidence="2" key="1">
    <citation type="submission" date="2021-06" db="EMBL/GenBank/DDBJ databases">
        <authorList>
            <person name="Criscuolo A."/>
        </authorList>
    </citation>
    <scope>NUCLEOTIDE SEQUENCE</scope>
    <source>
        <strain evidence="2">CIP111803</strain>
    </source>
</reference>
<proteinExistence type="predicted"/>
<organism evidence="2 3">
    <name type="scientific">Leucobacter soli</name>
    <dbReference type="NCBI Taxonomy" id="2812850"/>
    <lineage>
        <taxon>Bacteria</taxon>
        <taxon>Bacillati</taxon>
        <taxon>Actinomycetota</taxon>
        <taxon>Actinomycetes</taxon>
        <taxon>Micrococcales</taxon>
        <taxon>Microbacteriaceae</taxon>
        <taxon>Leucobacter</taxon>
    </lineage>
</organism>
<feature type="transmembrane region" description="Helical" evidence="1">
    <location>
        <begin position="24"/>
        <end position="46"/>
    </location>
</feature>
<evidence type="ECO:0000313" key="3">
    <source>
        <dbReference type="Proteomes" id="UP000693892"/>
    </source>
</evidence>
<comment type="caution">
    <text evidence="2">The sequence shown here is derived from an EMBL/GenBank/DDBJ whole genome shotgun (WGS) entry which is preliminary data.</text>
</comment>
<dbReference type="AlphaFoldDB" id="A0A916K1Y9"/>
<name>A0A916K1Y9_9MICO</name>
<dbReference type="Proteomes" id="UP000693892">
    <property type="component" value="Unassembled WGS sequence"/>
</dbReference>
<dbReference type="RefSeq" id="WP_218115754.1">
    <property type="nucleotide sequence ID" value="NZ_CAJVAP010000021.1"/>
</dbReference>
<keyword evidence="1" id="KW-1133">Transmembrane helix</keyword>
<keyword evidence="1" id="KW-0472">Membrane</keyword>
<sequence>MSVFATAVLASEEGSHVVNELIFPAPVFGAIVLALFVVLAGVTFSFRDVANRHAEKAEAYAREHGEDAPRH</sequence>
<evidence type="ECO:0000313" key="2">
    <source>
        <dbReference type="EMBL" id="CAG7615385.1"/>
    </source>
</evidence>
<evidence type="ECO:0008006" key="4">
    <source>
        <dbReference type="Google" id="ProtNLM"/>
    </source>
</evidence>
<dbReference type="EMBL" id="CAJVAP010000021">
    <property type="protein sequence ID" value="CAG7615385.1"/>
    <property type="molecule type" value="Genomic_DNA"/>
</dbReference>